<evidence type="ECO:0000313" key="2">
    <source>
        <dbReference type="EMBL" id="XBV27250.1"/>
    </source>
</evidence>
<evidence type="ECO:0000259" key="1">
    <source>
        <dbReference type="PROSITE" id="PS51782"/>
    </source>
</evidence>
<dbReference type="InterPro" id="IPR036779">
    <property type="entry name" value="LysM_dom_sf"/>
</dbReference>
<dbReference type="Gene3D" id="3.10.350.10">
    <property type="entry name" value="LysM domain"/>
    <property type="match status" value="1"/>
</dbReference>
<dbReference type="EMBL" id="CP158165">
    <property type="protein sequence ID" value="XBV27250.1"/>
    <property type="molecule type" value="Genomic_DNA"/>
</dbReference>
<dbReference type="AlphaFoldDB" id="A0AAU7TKH7"/>
<dbReference type="InterPro" id="IPR018392">
    <property type="entry name" value="LysM"/>
</dbReference>
<organism evidence="2">
    <name type="scientific">Kribbella sp. HUAS MG21</name>
    <dbReference type="NCBI Taxonomy" id="3160966"/>
    <lineage>
        <taxon>Bacteria</taxon>
        <taxon>Bacillati</taxon>
        <taxon>Actinomycetota</taxon>
        <taxon>Actinomycetes</taxon>
        <taxon>Propionibacteriales</taxon>
        <taxon>Kribbellaceae</taxon>
        <taxon>Kribbella</taxon>
    </lineage>
</organism>
<feature type="domain" description="LysM" evidence="1">
    <location>
        <begin position="473"/>
        <end position="523"/>
    </location>
</feature>
<name>A0AAU7TKH7_9ACTN</name>
<dbReference type="CDD" id="cd00118">
    <property type="entry name" value="LysM"/>
    <property type="match status" value="1"/>
</dbReference>
<reference evidence="2" key="1">
    <citation type="submission" date="2024-06" db="EMBL/GenBank/DDBJ databases">
        <title>Kribbella sp. strain HUAS MG21 genome sequences.</title>
        <authorList>
            <person name="Mo P."/>
        </authorList>
    </citation>
    <scope>NUCLEOTIDE SEQUENCE</scope>
    <source>
        <strain evidence="2">HUAS MG21</strain>
    </source>
</reference>
<protein>
    <submittedName>
        <fullName evidence="2">LysM peptidoglycan-binding domain-containing protein</fullName>
    </submittedName>
</protein>
<proteinExistence type="predicted"/>
<dbReference type="SUPFAM" id="SSF54106">
    <property type="entry name" value="LysM domain"/>
    <property type="match status" value="1"/>
</dbReference>
<dbReference type="PROSITE" id="PS51782">
    <property type="entry name" value="LYSM"/>
    <property type="match status" value="1"/>
</dbReference>
<dbReference type="RefSeq" id="WP_350280040.1">
    <property type="nucleotide sequence ID" value="NZ_CP158165.1"/>
</dbReference>
<dbReference type="SMART" id="SM00257">
    <property type="entry name" value="LysM"/>
    <property type="match status" value="1"/>
</dbReference>
<sequence length="524" mass="55881">MTGIDATVVLGMAAKVEQVFAEDGAYHGFPMAPIGITADSLRALATDPLGADAAAAAQFSLLVNEIPDGPLWQPDGDRLWKVYADVLGAKVDDVPRTAEQEAAYRSASALLYVDNGGRLEPSPTMVAYQQYRDAFLAAGQEYNNRRGEAELSADPAVKAKWAADEPVLAAAVTDASTAWSVQGKRAEVEKAQRTIADLGSSSPILMWEKYRQLYDPTGSGDPTLTTPDGLSYLPTSILPSNVTDVDWARITVTAAELAQLVAQAPAELRSRLAGGGDSGTEVLTFEYSFVSVSRPWFAPEVFASHAWRFADGSRVLSDGGNPPKGECTAYVSGLVLARNVTVRRRTVGGTPPDASLGFLPVQDDSAGQLAESVVTLRAEATVQPRALTIDRVRALEVSRPGLRLVPVPAVRRSLPTREGPPIIWKPGPEPVPNPPVVTTTDPGDVFVLAFQCRRLPKAPDPAPAVAAQAPPPRIYQVVSGDSLGKIAVKFYGNAGLWRKLYDANKQTIGKDPNKLKVGQKLTIP</sequence>
<accession>A0AAU7TKH7</accession>
<dbReference type="Pfam" id="PF01476">
    <property type="entry name" value="LysM"/>
    <property type="match status" value="1"/>
</dbReference>
<gene>
    <name evidence="2" type="ORF">ABN611_12665</name>
</gene>